<dbReference type="STRING" id="7240.B4R2Z5"/>
<reference evidence="4 5" key="1">
    <citation type="journal article" date="2007" name="Nature">
        <title>Evolution of genes and genomes on the Drosophila phylogeny.</title>
        <authorList>
            <consortium name="Drosophila 12 Genomes Consortium"/>
            <person name="Clark A.G."/>
            <person name="Eisen M.B."/>
            <person name="Smith D.R."/>
            <person name="Bergman C.M."/>
            <person name="Oliver B."/>
            <person name="Markow T.A."/>
            <person name="Kaufman T.C."/>
            <person name="Kellis M."/>
            <person name="Gelbart W."/>
            <person name="Iyer V.N."/>
            <person name="Pollard D.A."/>
            <person name="Sackton T.B."/>
            <person name="Larracuente A.M."/>
            <person name="Singh N.D."/>
            <person name="Abad J.P."/>
            <person name="Abt D.N."/>
            <person name="Adryan B."/>
            <person name="Aguade M."/>
            <person name="Akashi H."/>
            <person name="Anderson W.W."/>
            <person name="Aquadro C.F."/>
            <person name="Ardell D.H."/>
            <person name="Arguello R."/>
            <person name="Artieri C.G."/>
            <person name="Barbash D.A."/>
            <person name="Barker D."/>
            <person name="Barsanti P."/>
            <person name="Batterham P."/>
            <person name="Batzoglou S."/>
            <person name="Begun D."/>
            <person name="Bhutkar A."/>
            <person name="Blanco E."/>
            <person name="Bosak S.A."/>
            <person name="Bradley R.K."/>
            <person name="Brand A.D."/>
            <person name="Brent M.R."/>
            <person name="Brooks A.N."/>
            <person name="Brown R.H."/>
            <person name="Butlin R.K."/>
            <person name="Caggese C."/>
            <person name="Calvi B.R."/>
            <person name="Bernardo de Carvalho A."/>
            <person name="Caspi A."/>
            <person name="Castrezana S."/>
            <person name="Celniker S.E."/>
            <person name="Chang J.L."/>
            <person name="Chapple C."/>
            <person name="Chatterji S."/>
            <person name="Chinwalla A."/>
            <person name="Civetta A."/>
            <person name="Clifton S.W."/>
            <person name="Comeron J.M."/>
            <person name="Costello J.C."/>
            <person name="Coyne J.A."/>
            <person name="Daub J."/>
            <person name="David R.G."/>
            <person name="Delcher A.L."/>
            <person name="Delehaunty K."/>
            <person name="Do C.B."/>
            <person name="Ebling H."/>
            <person name="Edwards K."/>
            <person name="Eickbush T."/>
            <person name="Evans J.D."/>
            <person name="Filipski A."/>
            <person name="Findeiss S."/>
            <person name="Freyhult E."/>
            <person name="Fulton L."/>
            <person name="Fulton R."/>
            <person name="Garcia A.C."/>
            <person name="Gardiner A."/>
            <person name="Garfield D.A."/>
            <person name="Garvin B.E."/>
            <person name="Gibson G."/>
            <person name="Gilbert D."/>
            <person name="Gnerre S."/>
            <person name="Godfrey J."/>
            <person name="Good R."/>
            <person name="Gotea V."/>
            <person name="Gravely B."/>
            <person name="Greenberg A.J."/>
            <person name="Griffiths-Jones S."/>
            <person name="Gross S."/>
            <person name="Guigo R."/>
            <person name="Gustafson E.A."/>
            <person name="Haerty W."/>
            <person name="Hahn M.W."/>
            <person name="Halligan D.L."/>
            <person name="Halpern A.L."/>
            <person name="Halter G.M."/>
            <person name="Han M.V."/>
            <person name="Heger A."/>
            <person name="Hillier L."/>
            <person name="Hinrichs A.S."/>
            <person name="Holmes I."/>
            <person name="Hoskins R.A."/>
            <person name="Hubisz M.J."/>
            <person name="Hultmark D."/>
            <person name="Huntley M.A."/>
            <person name="Jaffe D.B."/>
            <person name="Jagadeeshan S."/>
            <person name="Jeck W.R."/>
            <person name="Johnson J."/>
            <person name="Jones C.D."/>
            <person name="Jordan W.C."/>
            <person name="Karpen G.H."/>
            <person name="Kataoka E."/>
            <person name="Keightley P.D."/>
            <person name="Kheradpour P."/>
            <person name="Kirkness E.F."/>
            <person name="Koerich L.B."/>
            <person name="Kristiansen K."/>
            <person name="Kudrna D."/>
            <person name="Kulathinal R.J."/>
            <person name="Kumar S."/>
            <person name="Kwok R."/>
            <person name="Lander E."/>
            <person name="Langley C.H."/>
            <person name="Lapoint R."/>
            <person name="Lazzaro B.P."/>
            <person name="Lee S.J."/>
            <person name="Levesque L."/>
            <person name="Li R."/>
            <person name="Lin C.F."/>
            <person name="Lin M.F."/>
            <person name="Lindblad-Toh K."/>
            <person name="Llopart A."/>
            <person name="Long M."/>
            <person name="Low L."/>
            <person name="Lozovsky E."/>
            <person name="Lu J."/>
            <person name="Luo M."/>
            <person name="Machado C.A."/>
            <person name="Makalowski W."/>
            <person name="Marzo M."/>
            <person name="Matsuda M."/>
            <person name="Matzkin L."/>
            <person name="McAllister B."/>
            <person name="McBride C.S."/>
            <person name="McKernan B."/>
            <person name="McKernan K."/>
            <person name="Mendez-Lago M."/>
            <person name="Minx P."/>
            <person name="Mollenhauer M.U."/>
            <person name="Montooth K."/>
            <person name="Mount S.M."/>
            <person name="Mu X."/>
            <person name="Myers E."/>
            <person name="Negre B."/>
            <person name="Newfeld S."/>
            <person name="Nielsen R."/>
            <person name="Noor M.A."/>
            <person name="O'Grady P."/>
            <person name="Pachter L."/>
            <person name="Papaceit M."/>
            <person name="Parisi M.J."/>
            <person name="Parisi M."/>
            <person name="Parts L."/>
            <person name="Pedersen J.S."/>
            <person name="Pesole G."/>
            <person name="Phillippy A.M."/>
            <person name="Ponting C.P."/>
            <person name="Pop M."/>
            <person name="Porcelli D."/>
            <person name="Powell J.R."/>
            <person name="Prohaska S."/>
            <person name="Pruitt K."/>
            <person name="Puig M."/>
            <person name="Quesneville H."/>
            <person name="Ram K.R."/>
            <person name="Rand D."/>
            <person name="Rasmussen M.D."/>
            <person name="Reed L.K."/>
            <person name="Reenan R."/>
            <person name="Reily A."/>
            <person name="Remington K.A."/>
            <person name="Rieger T.T."/>
            <person name="Ritchie M.G."/>
            <person name="Robin C."/>
            <person name="Rogers Y.H."/>
            <person name="Rohde C."/>
            <person name="Rozas J."/>
            <person name="Rubenfield M.J."/>
            <person name="Ruiz A."/>
            <person name="Russo S."/>
            <person name="Salzberg S.L."/>
            <person name="Sanchez-Gracia A."/>
            <person name="Saranga D.J."/>
            <person name="Sato H."/>
            <person name="Schaeffer S.W."/>
            <person name="Schatz M.C."/>
            <person name="Schlenke T."/>
            <person name="Schwartz R."/>
            <person name="Segarra C."/>
            <person name="Singh R.S."/>
            <person name="Sirot L."/>
            <person name="Sirota M."/>
            <person name="Sisneros N.B."/>
            <person name="Smith C.D."/>
            <person name="Smith T.F."/>
            <person name="Spieth J."/>
            <person name="Stage D.E."/>
            <person name="Stark A."/>
            <person name="Stephan W."/>
            <person name="Strausberg R.L."/>
            <person name="Strempel S."/>
            <person name="Sturgill D."/>
            <person name="Sutton G."/>
            <person name="Sutton G.G."/>
            <person name="Tao W."/>
            <person name="Teichmann S."/>
            <person name="Tobari Y.N."/>
            <person name="Tomimura Y."/>
            <person name="Tsolas J.M."/>
            <person name="Valente V.L."/>
            <person name="Venter E."/>
            <person name="Venter J.C."/>
            <person name="Vicario S."/>
            <person name="Vieira F.G."/>
            <person name="Vilella A.J."/>
            <person name="Villasante A."/>
            <person name="Walenz B."/>
            <person name="Wang J."/>
            <person name="Wasserman M."/>
            <person name="Watts T."/>
            <person name="Wilson D."/>
            <person name="Wilson R.K."/>
            <person name="Wing R.A."/>
            <person name="Wolfner M.F."/>
            <person name="Wong A."/>
            <person name="Wong G.K."/>
            <person name="Wu C.I."/>
            <person name="Wu G."/>
            <person name="Yamamoto D."/>
            <person name="Yang H.P."/>
            <person name="Yang S.P."/>
            <person name="Yorke J.A."/>
            <person name="Yoshida K."/>
            <person name="Zdobnov E."/>
            <person name="Zhang P."/>
            <person name="Zhang Y."/>
            <person name="Zimin A.V."/>
            <person name="Baldwin J."/>
            <person name="Abdouelleil A."/>
            <person name="Abdulkadir J."/>
            <person name="Abebe A."/>
            <person name="Abera B."/>
            <person name="Abreu J."/>
            <person name="Acer S.C."/>
            <person name="Aftuck L."/>
            <person name="Alexander A."/>
            <person name="An P."/>
            <person name="Anderson E."/>
            <person name="Anderson S."/>
            <person name="Arachi H."/>
            <person name="Azer M."/>
            <person name="Bachantsang P."/>
            <person name="Barry A."/>
            <person name="Bayul T."/>
            <person name="Berlin A."/>
            <person name="Bessette D."/>
            <person name="Bloom T."/>
            <person name="Blye J."/>
            <person name="Boguslavskiy L."/>
            <person name="Bonnet C."/>
            <person name="Boukhgalter B."/>
            <person name="Bourzgui I."/>
            <person name="Brown A."/>
            <person name="Cahill P."/>
            <person name="Channer S."/>
            <person name="Cheshatsang Y."/>
            <person name="Chuda L."/>
            <person name="Citroen M."/>
            <person name="Collymore A."/>
            <person name="Cooke P."/>
            <person name="Costello M."/>
            <person name="D'Aco K."/>
            <person name="Daza R."/>
            <person name="De Haan G."/>
            <person name="DeGray S."/>
            <person name="DeMaso C."/>
            <person name="Dhargay N."/>
            <person name="Dooley K."/>
            <person name="Dooley E."/>
            <person name="Doricent M."/>
            <person name="Dorje P."/>
            <person name="Dorjee K."/>
            <person name="Dupes A."/>
            <person name="Elong R."/>
            <person name="Falk J."/>
            <person name="Farina A."/>
            <person name="Faro S."/>
            <person name="Ferguson D."/>
            <person name="Fisher S."/>
            <person name="Foley C.D."/>
            <person name="Franke A."/>
            <person name="Friedrich D."/>
            <person name="Gadbois L."/>
            <person name="Gearin G."/>
            <person name="Gearin C.R."/>
            <person name="Giannoukos G."/>
            <person name="Goode T."/>
            <person name="Graham J."/>
            <person name="Grandbois E."/>
            <person name="Grewal S."/>
            <person name="Gyaltsen K."/>
            <person name="Hafez N."/>
            <person name="Hagos B."/>
            <person name="Hall J."/>
            <person name="Henson C."/>
            <person name="Hollinger A."/>
            <person name="Honan T."/>
            <person name="Huard M.D."/>
            <person name="Hughes L."/>
            <person name="Hurhula B."/>
            <person name="Husby M.E."/>
            <person name="Kamat A."/>
            <person name="Kanga B."/>
            <person name="Kashin S."/>
            <person name="Khazanovich D."/>
            <person name="Kisner P."/>
            <person name="Lance K."/>
            <person name="Lara M."/>
            <person name="Lee W."/>
            <person name="Lennon N."/>
            <person name="Letendre F."/>
            <person name="LeVine R."/>
            <person name="Lipovsky A."/>
            <person name="Liu X."/>
            <person name="Liu J."/>
            <person name="Liu S."/>
            <person name="Lokyitsang T."/>
            <person name="Lokyitsang Y."/>
            <person name="Lubonja R."/>
            <person name="Lui A."/>
            <person name="MacDonald P."/>
            <person name="Magnisalis V."/>
            <person name="Maru K."/>
            <person name="Matthews C."/>
            <person name="McCusker W."/>
            <person name="McDonough S."/>
            <person name="Mehta T."/>
            <person name="Meldrim J."/>
            <person name="Meneus L."/>
            <person name="Mihai O."/>
            <person name="Mihalev A."/>
            <person name="Mihova T."/>
            <person name="Mittelman R."/>
            <person name="Mlenga V."/>
            <person name="Montmayeur A."/>
            <person name="Mulrain L."/>
            <person name="Navidi A."/>
            <person name="Naylor J."/>
            <person name="Negash T."/>
            <person name="Nguyen T."/>
            <person name="Nguyen N."/>
            <person name="Nicol R."/>
            <person name="Norbu C."/>
            <person name="Norbu N."/>
            <person name="Novod N."/>
            <person name="O'Neill B."/>
            <person name="Osman S."/>
            <person name="Markiewicz E."/>
            <person name="Oyono O.L."/>
            <person name="Patti C."/>
            <person name="Phunkhang P."/>
            <person name="Pierre F."/>
            <person name="Priest M."/>
            <person name="Raghuraman S."/>
            <person name="Rege F."/>
            <person name="Reyes R."/>
            <person name="Rise C."/>
            <person name="Rogov P."/>
            <person name="Ross K."/>
            <person name="Ryan E."/>
            <person name="Settipalli S."/>
            <person name="Shea T."/>
            <person name="Sherpa N."/>
            <person name="Shi L."/>
            <person name="Shih D."/>
            <person name="Sparrow T."/>
            <person name="Spaulding J."/>
            <person name="Stalker J."/>
            <person name="Stange-Thomann N."/>
            <person name="Stavropoulos S."/>
            <person name="Stone C."/>
            <person name="Strader C."/>
            <person name="Tesfaye S."/>
            <person name="Thomson T."/>
            <person name="Thoulutsang Y."/>
            <person name="Thoulutsang D."/>
            <person name="Topham K."/>
            <person name="Topping I."/>
            <person name="Tsamla T."/>
            <person name="Vassiliev H."/>
            <person name="Vo A."/>
            <person name="Wangchuk T."/>
            <person name="Wangdi T."/>
            <person name="Weiand M."/>
            <person name="Wilkinson J."/>
            <person name="Wilson A."/>
            <person name="Yadav S."/>
            <person name="Young G."/>
            <person name="Yu Q."/>
            <person name="Zembek L."/>
            <person name="Zhong D."/>
            <person name="Zimmer A."/>
            <person name="Zwirko Z."/>
            <person name="Jaffe D.B."/>
            <person name="Alvarez P."/>
            <person name="Brockman W."/>
            <person name="Butler J."/>
            <person name="Chin C."/>
            <person name="Gnerre S."/>
            <person name="Grabherr M."/>
            <person name="Kleber M."/>
            <person name="Mauceli E."/>
            <person name="MacCallum I."/>
        </authorList>
    </citation>
    <scope>NUCLEOTIDE SEQUENCE [LARGE SCALE GENOMIC DNA]</scope>
    <source>
        <strain evidence="5">white501</strain>
    </source>
</reference>
<dbReference type="GO" id="GO:0022626">
    <property type="term" value="C:cytosolic ribosome"/>
    <property type="evidence" value="ECO:0007669"/>
    <property type="project" value="EnsemblMetazoa"/>
</dbReference>
<evidence type="ECO:0000313" key="4">
    <source>
        <dbReference type="EMBL" id="EDX16849.1"/>
    </source>
</evidence>
<evidence type="ECO:0000256" key="1">
    <source>
        <dbReference type="ARBA" id="ARBA00022980"/>
    </source>
</evidence>
<evidence type="ECO:0000256" key="2">
    <source>
        <dbReference type="ARBA" id="ARBA00023242"/>
    </source>
</evidence>
<organism evidence="4 5">
    <name type="scientific">Drosophila simulans</name>
    <name type="common">Fruit fly</name>
    <dbReference type="NCBI Taxonomy" id="7240"/>
    <lineage>
        <taxon>Eukaryota</taxon>
        <taxon>Metazoa</taxon>
        <taxon>Ecdysozoa</taxon>
        <taxon>Arthropoda</taxon>
        <taxon>Hexapoda</taxon>
        <taxon>Insecta</taxon>
        <taxon>Pterygota</taxon>
        <taxon>Neoptera</taxon>
        <taxon>Endopterygota</taxon>
        <taxon>Diptera</taxon>
        <taxon>Brachycera</taxon>
        <taxon>Muscomorpha</taxon>
        <taxon>Ephydroidea</taxon>
        <taxon>Drosophilidae</taxon>
        <taxon>Drosophila</taxon>
        <taxon>Sophophora</taxon>
    </lineage>
</organism>
<dbReference type="GO" id="GO:0015935">
    <property type="term" value="C:small ribosomal subunit"/>
    <property type="evidence" value="ECO:0007669"/>
    <property type="project" value="InterPro"/>
</dbReference>
<dbReference type="OrthoDB" id="414863at2759"/>
<dbReference type="SUPFAM" id="SSF52313">
    <property type="entry name" value="Ribosomal protein S2"/>
    <property type="match status" value="1"/>
</dbReference>
<dbReference type="HOGENOM" id="CLU_1908910_0_0_1"/>
<keyword evidence="5" id="KW-1185">Reference proteome</keyword>
<protein>
    <submittedName>
        <fullName evidence="4">Stubarista</fullName>
    </submittedName>
</protein>
<dbReference type="PhylomeDB" id="B4R2Z5"/>
<dbReference type="InterPro" id="IPR005707">
    <property type="entry name" value="Ribosomal_uS2_euk/arc"/>
</dbReference>
<dbReference type="InterPro" id="IPR023591">
    <property type="entry name" value="Ribosomal_uS2_flav_dom_sf"/>
</dbReference>
<dbReference type="Gene3D" id="3.40.50.10490">
    <property type="entry name" value="Glucose-6-phosphate isomerase like protein, domain 1"/>
    <property type="match status" value="1"/>
</dbReference>
<sequence>MSGGLDILSLKEDDITKMLVATTHLGSENVNFQMEQYVYKRRADGVNILNLGKTWEKLQLAARAIVAIDNPSDFFSDKPTHAHVKGRTNFPNVRLANDGSLVAGNDPAAKPWRHVKKERREKLRKKFSHLDEH</sequence>
<dbReference type="Proteomes" id="UP000000304">
    <property type="component" value="Chromosome X"/>
</dbReference>
<name>B4R2Z5_DROSI</name>
<dbReference type="AlphaFoldDB" id="B4R2Z5"/>
<evidence type="ECO:0000313" key="5">
    <source>
        <dbReference type="Proteomes" id="UP000000304"/>
    </source>
</evidence>
<dbReference type="EMBL" id="CM000366">
    <property type="protein sequence ID" value="EDX16849.1"/>
    <property type="molecule type" value="Genomic_DNA"/>
</dbReference>
<dbReference type="GO" id="GO:0003735">
    <property type="term" value="F:structural constituent of ribosome"/>
    <property type="evidence" value="ECO:0007669"/>
    <property type="project" value="EnsemblMetazoa"/>
</dbReference>
<dbReference type="PANTHER" id="PTHR11489">
    <property type="entry name" value="40S RIBOSOMAL PROTEIN SA"/>
    <property type="match status" value="1"/>
</dbReference>
<gene>
    <name evidence="4" type="primary">Dsim\sta</name>
    <name evidence="4" type="ORF">Dsim_GD16420</name>
</gene>
<keyword evidence="2" id="KW-0539">Nucleus</keyword>
<dbReference type="GO" id="GO:0006412">
    <property type="term" value="P:translation"/>
    <property type="evidence" value="ECO:0007669"/>
    <property type="project" value="InterPro"/>
</dbReference>
<dbReference type="InterPro" id="IPR018130">
    <property type="entry name" value="Ribosomal_uS2_CS"/>
</dbReference>
<accession>B4R2Z5</accession>
<dbReference type="GO" id="GO:0043022">
    <property type="term" value="F:ribosome binding"/>
    <property type="evidence" value="ECO:0007669"/>
    <property type="project" value="EnsemblMetazoa"/>
</dbReference>
<keyword evidence="1" id="KW-0689">Ribosomal protein</keyword>
<proteinExistence type="predicted"/>
<keyword evidence="3" id="KW-0687">Ribonucleoprotein</keyword>
<dbReference type="PROSITE" id="PS00962">
    <property type="entry name" value="RIBOSOMAL_S2_1"/>
    <property type="match status" value="1"/>
</dbReference>
<evidence type="ECO:0000256" key="3">
    <source>
        <dbReference type="ARBA" id="ARBA00023274"/>
    </source>
</evidence>